<dbReference type="AlphaFoldDB" id="A0A366EL51"/>
<name>A0A366EL51_9BACI</name>
<dbReference type="EMBL" id="QNRJ01000017">
    <property type="protein sequence ID" value="RBP02165.1"/>
    <property type="molecule type" value="Genomic_DNA"/>
</dbReference>
<dbReference type="InterPro" id="IPR043168">
    <property type="entry name" value="DegV_C"/>
</dbReference>
<dbReference type="PROSITE" id="PS51482">
    <property type="entry name" value="DEGV"/>
    <property type="match status" value="1"/>
</dbReference>
<dbReference type="SUPFAM" id="SSF82549">
    <property type="entry name" value="DAK1/DegV-like"/>
    <property type="match status" value="1"/>
</dbReference>
<dbReference type="GO" id="GO:0008289">
    <property type="term" value="F:lipid binding"/>
    <property type="evidence" value="ECO:0007669"/>
    <property type="project" value="UniProtKB-KW"/>
</dbReference>
<proteinExistence type="predicted"/>
<sequence>MRIAWVTDSTAFVPIHSSSKENHIYIVPMNILFGEQEYQDGVDLSPEELFLKLKVEKEEVKTSQPSIGTFKELYEELSKDYDYIFSIHVSSHFSGTYSSAHQAAELLKDTLPNIICIDSKVISNPLTELILFGQRLLHEGKDPLQIKVAIEERIASCETYVMVGSLEQLHKSGRMSGLSFFLGSVLNVKPMLAIENGKLEVKDKVRSIKKGLTSMSDRLDQALSVKKIKKVSVLHGLNREDALEWIEQLKKTYPEIEFGAYPLGAVIGVHAGANTIGISWFGDNEEN</sequence>
<dbReference type="PANTHER" id="PTHR33434">
    <property type="entry name" value="DEGV DOMAIN-CONTAINING PROTEIN DR_1986-RELATED"/>
    <property type="match status" value="1"/>
</dbReference>
<evidence type="ECO:0000256" key="1">
    <source>
        <dbReference type="ARBA" id="ARBA00023121"/>
    </source>
</evidence>
<dbReference type="PANTHER" id="PTHR33434:SF2">
    <property type="entry name" value="FATTY ACID-BINDING PROTEIN TM_1468"/>
    <property type="match status" value="1"/>
</dbReference>
<gene>
    <name evidence="2" type="ORF">DET59_11740</name>
</gene>
<evidence type="ECO:0000313" key="2">
    <source>
        <dbReference type="EMBL" id="RBP02165.1"/>
    </source>
</evidence>
<organism evidence="2 3">
    <name type="scientific">Rossellomorea aquimaris</name>
    <dbReference type="NCBI Taxonomy" id="189382"/>
    <lineage>
        <taxon>Bacteria</taxon>
        <taxon>Bacillati</taxon>
        <taxon>Bacillota</taxon>
        <taxon>Bacilli</taxon>
        <taxon>Bacillales</taxon>
        <taxon>Bacillaceae</taxon>
        <taxon>Rossellomorea</taxon>
    </lineage>
</organism>
<dbReference type="InterPro" id="IPR050270">
    <property type="entry name" value="DegV_domain_contain"/>
</dbReference>
<protein>
    <submittedName>
        <fullName evidence="2">DegV family protein with EDD domain</fullName>
    </submittedName>
</protein>
<keyword evidence="1" id="KW-0446">Lipid-binding</keyword>
<dbReference type="InterPro" id="IPR003797">
    <property type="entry name" value="DegV"/>
</dbReference>
<accession>A0A366EL51</accession>
<dbReference type="Gene3D" id="3.40.50.10170">
    <property type="match status" value="1"/>
</dbReference>
<dbReference type="Pfam" id="PF02645">
    <property type="entry name" value="DegV"/>
    <property type="match status" value="1"/>
</dbReference>
<dbReference type="RefSeq" id="WP_113970765.1">
    <property type="nucleotide sequence ID" value="NZ_QNRJ01000017.1"/>
</dbReference>
<evidence type="ECO:0000313" key="3">
    <source>
        <dbReference type="Proteomes" id="UP000252118"/>
    </source>
</evidence>
<dbReference type="Gene3D" id="3.30.1180.10">
    <property type="match status" value="1"/>
</dbReference>
<dbReference type="OrthoDB" id="1638652at2"/>
<dbReference type="Proteomes" id="UP000252118">
    <property type="component" value="Unassembled WGS sequence"/>
</dbReference>
<reference evidence="2 3" key="1">
    <citation type="submission" date="2018-06" db="EMBL/GenBank/DDBJ databases">
        <title>Freshwater and sediment microbial communities from various areas in North America, analyzing microbe dynamics in response to fracking.</title>
        <authorList>
            <person name="Lamendella R."/>
        </authorList>
    </citation>
    <scope>NUCLEOTIDE SEQUENCE [LARGE SCALE GENOMIC DNA]</scope>
    <source>
        <strain evidence="2 3">97B</strain>
    </source>
</reference>
<dbReference type="NCBIfam" id="TIGR00762">
    <property type="entry name" value="DegV"/>
    <property type="match status" value="1"/>
</dbReference>
<comment type="caution">
    <text evidence="2">The sequence shown here is derived from an EMBL/GenBank/DDBJ whole genome shotgun (WGS) entry which is preliminary data.</text>
</comment>